<evidence type="ECO:0000256" key="1">
    <source>
        <dbReference type="ARBA" id="ARBA00024353"/>
    </source>
</evidence>
<evidence type="ECO:0000313" key="6">
    <source>
        <dbReference type="Proteomes" id="UP000607645"/>
    </source>
</evidence>
<keyword evidence="3" id="KW-0812">Transmembrane</keyword>
<feature type="transmembrane region" description="Helical" evidence="3">
    <location>
        <begin position="76"/>
        <end position="97"/>
    </location>
</feature>
<name>A0A8J6JB70_9FIRM</name>
<gene>
    <name evidence="5" type="ORF">H8S62_04215</name>
</gene>
<protein>
    <recommendedName>
        <fullName evidence="2">Anti-sigma-W factor RsiW</fullName>
    </recommendedName>
</protein>
<reference evidence="5" key="1">
    <citation type="submission" date="2020-08" db="EMBL/GenBank/DDBJ databases">
        <title>Genome public.</title>
        <authorList>
            <person name="Liu C."/>
            <person name="Sun Q."/>
        </authorList>
    </citation>
    <scope>NUCLEOTIDE SEQUENCE</scope>
    <source>
        <strain evidence="5">NSJ-52</strain>
    </source>
</reference>
<keyword evidence="3" id="KW-0472">Membrane</keyword>
<evidence type="ECO:0000259" key="4">
    <source>
        <dbReference type="Pfam" id="PF13490"/>
    </source>
</evidence>
<feature type="transmembrane region" description="Helical" evidence="3">
    <location>
        <begin position="242"/>
        <end position="261"/>
    </location>
</feature>
<proteinExistence type="inferred from homology"/>
<keyword evidence="3" id="KW-1133">Transmembrane helix</keyword>
<evidence type="ECO:0000313" key="5">
    <source>
        <dbReference type="EMBL" id="MBC5736216.1"/>
    </source>
</evidence>
<evidence type="ECO:0000256" key="3">
    <source>
        <dbReference type="SAM" id="Phobius"/>
    </source>
</evidence>
<dbReference type="Pfam" id="PF13490">
    <property type="entry name" value="zf-HC2"/>
    <property type="match status" value="1"/>
</dbReference>
<comment type="similarity">
    <text evidence="1">Belongs to the zinc-associated anti-sigma factor (ZAS) superfamily. Anti-sigma-W factor family.</text>
</comment>
<feature type="transmembrane region" description="Helical" evidence="3">
    <location>
        <begin position="209"/>
        <end position="230"/>
    </location>
</feature>
<dbReference type="EMBL" id="JACOPQ010000002">
    <property type="protein sequence ID" value="MBC5736216.1"/>
    <property type="molecule type" value="Genomic_DNA"/>
</dbReference>
<dbReference type="Proteomes" id="UP000607645">
    <property type="component" value="Unassembled WGS sequence"/>
</dbReference>
<feature type="domain" description="Putative zinc-finger" evidence="4">
    <location>
        <begin position="5"/>
        <end position="39"/>
    </location>
</feature>
<dbReference type="Gene3D" id="1.10.10.1320">
    <property type="entry name" value="Anti-sigma factor, zinc-finger domain"/>
    <property type="match status" value="1"/>
</dbReference>
<organism evidence="5 6">
    <name type="scientific">Lawsonibacter faecis</name>
    <dbReference type="NCBI Taxonomy" id="2763052"/>
    <lineage>
        <taxon>Bacteria</taxon>
        <taxon>Bacillati</taxon>
        <taxon>Bacillota</taxon>
        <taxon>Clostridia</taxon>
        <taxon>Eubacteriales</taxon>
        <taxon>Oscillospiraceae</taxon>
        <taxon>Lawsonibacter</taxon>
    </lineage>
</organism>
<dbReference type="RefSeq" id="WP_186918579.1">
    <property type="nucleotide sequence ID" value="NZ_JACOPQ010000002.1"/>
</dbReference>
<comment type="caution">
    <text evidence="5">The sequence shown here is derived from an EMBL/GenBank/DDBJ whole genome shotgun (WGS) entry which is preliminary data.</text>
</comment>
<feature type="transmembrane region" description="Helical" evidence="3">
    <location>
        <begin position="273"/>
        <end position="294"/>
    </location>
</feature>
<dbReference type="InterPro" id="IPR041916">
    <property type="entry name" value="Anti_sigma_zinc_sf"/>
</dbReference>
<dbReference type="InterPro" id="IPR027383">
    <property type="entry name" value="Znf_put"/>
</dbReference>
<dbReference type="AlphaFoldDB" id="A0A8J6JB70"/>
<evidence type="ECO:0000256" key="2">
    <source>
        <dbReference type="ARBA" id="ARBA00024438"/>
    </source>
</evidence>
<accession>A0A8J6JB70</accession>
<keyword evidence="6" id="KW-1185">Reference proteome</keyword>
<sequence length="307" mass="34647">MKNECSIVQDILPLYVEDMVSEDTAGFVKEHLRGCPECRAELKKLREPVTVQLEPDINAAPLKRLKKTLLMKKMQTILCTVAVLLALLLSGISLLIAPEYFEYTSDLVTASETGAGEVTLSFSGKVTSYNLQQIDDPDGRNTVYHLEAWTSPWDRMFKKNGAWAVTVSPENDKPLLIYFTQIADGSSVNLYGEAASDNSGWVALPGLTLGYWLLGNIMLFIIVAVIWFCVRKKERIRRRAEYLMLIPVAYGLGHLCVLGFRTVSYSEWRDFQLILAIGILLYCAMLLALNIFYAGRKRSNAYRKELR</sequence>